<reference evidence="2 3" key="1">
    <citation type="submission" date="2023-06" db="EMBL/GenBank/DDBJ databases">
        <title>Draft genome sequence of Novosphingobium sp. strain IK01.</title>
        <authorList>
            <person name="Hatamoto M."/>
            <person name="Ikarashi T."/>
            <person name="Yamaguchi T."/>
        </authorList>
    </citation>
    <scope>NUCLEOTIDE SEQUENCE [LARGE SCALE GENOMIC DNA]</scope>
    <source>
        <strain evidence="2 3">IK01</strain>
    </source>
</reference>
<evidence type="ECO:0000313" key="3">
    <source>
        <dbReference type="Proteomes" id="UP001187221"/>
    </source>
</evidence>
<organism evidence="2 3">
    <name type="scientific">Novosphingobium pituita</name>
    <dbReference type="NCBI Taxonomy" id="3056842"/>
    <lineage>
        <taxon>Bacteria</taxon>
        <taxon>Pseudomonadati</taxon>
        <taxon>Pseudomonadota</taxon>
        <taxon>Alphaproteobacteria</taxon>
        <taxon>Sphingomonadales</taxon>
        <taxon>Sphingomonadaceae</taxon>
        <taxon>Novosphingobium</taxon>
    </lineage>
</organism>
<keyword evidence="3" id="KW-1185">Reference proteome</keyword>
<accession>A0ABQ6PAC9</accession>
<dbReference type="EMBL" id="BTFW01000001">
    <property type="protein sequence ID" value="GMM61564.1"/>
    <property type="molecule type" value="Genomic_DNA"/>
</dbReference>
<protein>
    <submittedName>
        <fullName evidence="2">Uncharacterized protein</fullName>
    </submittedName>
</protein>
<proteinExistence type="predicted"/>
<dbReference type="RefSeq" id="WP_317975236.1">
    <property type="nucleotide sequence ID" value="NZ_BTFW01000001.1"/>
</dbReference>
<sequence>MARQADAGPPADAAPAKVAGPGLPTLDGSDGSNVAQRLITGIQAARCRPGRRADGSIIVCGGKEASEAERLPLHDQQGAAVSTDDGQIHAPDVSGLRPCNGKCHGFGGAPAPMYYFDIAAMPPPPAGSDADRIAKGEIRAP</sequence>
<feature type="compositionally biased region" description="Low complexity" evidence="1">
    <location>
        <begin position="1"/>
        <end position="22"/>
    </location>
</feature>
<evidence type="ECO:0000313" key="2">
    <source>
        <dbReference type="EMBL" id="GMM61564.1"/>
    </source>
</evidence>
<comment type="caution">
    <text evidence="2">The sequence shown here is derived from an EMBL/GenBank/DDBJ whole genome shotgun (WGS) entry which is preliminary data.</text>
</comment>
<gene>
    <name evidence="2" type="ORF">NUTIK01_23410</name>
</gene>
<evidence type="ECO:0000256" key="1">
    <source>
        <dbReference type="SAM" id="MobiDB-lite"/>
    </source>
</evidence>
<name>A0ABQ6PAC9_9SPHN</name>
<dbReference type="Proteomes" id="UP001187221">
    <property type="component" value="Unassembled WGS sequence"/>
</dbReference>
<feature type="region of interest" description="Disordered" evidence="1">
    <location>
        <begin position="1"/>
        <end position="32"/>
    </location>
</feature>